<dbReference type="EMBL" id="KK105485">
    <property type="protein sequence ID" value="KIY92593.1"/>
    <property type="molecule type" value="Genomic_DNA"/>
</dbReference>
<comment type="similarity">
    <text evidence="1">Belongs to the bystin family.</text>
</comment>
<feature type="region of interest" description="Disordered" evidence="2">
    <location>
        <begin position="64"/>
        <end position="109"/>
    </location>
</feature>
<reference evidence="3 4" key="1">
    <citation type="journal article" date="2013" name="BMC Genomics">
        <title>Reconstruction of the lipid metabolism for the microalga Monoraphidium neglectum from its genome sequence reveals characteristics suitable for biofuel production.</title>
        <authorList>
            <person name="Bogen C."/>
            <person name="Al-Dilaimi A."/>
            <person name="Albersmeier A."/>
            <person name="Wichmann J."/>
            <person name="Grundmann M."/>
            <person name="Rupp O."/>
            <person name="Lauersen K.J."/>
            <person name="Blifernez-Klassen O."/>
            <person name="Kalinowski J."/>
            <person name="Goesmann A."/>
            <person name="Mussgnug J.H."/>
            <person name="Kruse O."/>
        </authorList>
    </citation>
    <scope>NUCLEOTIDE SEQUENCE [LARGE SCALE GENOMIC DNA]</scope>
    <source>
        <strain evidence="3 4">SAG 48.87</strain>
    </source>
</reference>
<protein>
    <recommendedName>
        <fullName evidence="5">Bystin</fullName>
    </recommendedName>
</protein>
<dbReference type="STRING" id="145388.A0A0D2K915"/>
<dbReference type="GO" id="GO:0005730">
    <property type="term" value="C:nucleolus"/>
    <property type="evidence" value="ECO:0007669"/>
    <property type="project" value="TreeGrafter"/>
</dbReference>
<name>A0A0D2K915_9CHLO</name>
<dbReference type="GeneID" id="25733026"/>
<dbReference type="GO" id="GO:0030688">
    <property type="term" value="C:preribosome, small subunit precursor"/>
    <property type="evidence" value="ECO:0007669"/>
    <property type="project" value="TreeGrafter"/>
</dbReference>
<proteinExistence type="inferred from homology"/>
<dbReference type="GO" id="GO:0006364">
    <property type="term" value="P:rRNA processing"/>
    <property type="evidence" value="ECO:0007669"/>
    <property type="project" value="TreeGrafter"/>
</dbReference>
<dbReference type="AlphaFoldDB" id="A0A0D2K915"/>
<organism evidence="3 4">
    <name type="scientific">Monoraphidium neglectum</name>
    <dbReference type="NCBI Taxonomy" id="145388"/>
    <lineage>
        <taxon>Eukaryota</taxon>
        <taxon>Viridiplantae</taxon>
        <taxon>Chlorophyta</taxon>
        <taxon>core chlorophytes</taxon>
        <taxon>Chlorophyceae</taxon>
        <taxon>CS clade</taxon>
        <taxon>Sphaeropleales</taxon>
        <taxon>Selenastraceae</taxon>
        <taxon>Monoraphidium</taxon>
    </lineage>
</organism>
<dbReference type="OrthoDB" id="2192561at2759"/>
<dbReference type="Pfam" id="PF05291">
    <property type="entry name" value="Bystin"/>
    <property type="match status" value="1"/>
</dbReference>
<evidence type="ECO:0000313" key="3">
    <source>
        <dbReference type="EMBL" id="KIY92593.1"/>
    </source>
</evidence>
<feature type="non-terminal residue" evidence="3">
    <location>
        <position position="1"/>
    </location>
</feature>
<dbReference type="PANTHER" id="PTHR12821:SF0">
    <property type="entry name" value="BYSTIN"/>
    <property type="match status" value="1"/>
</dbReference>
<accession>A0A0D2K915</accession>
<dbReference type="RefSeq" id="XP_013891613.1">
    <property type="nucleotide sequence ID" value="XM_014036159.1"/>
</dbReference>
<dbReference type="PANTHER" id="PTHR12821">
    <property type="entry name" value="BYSTIN"/>
    <property type="match status" value="1"/>
</dbReference>
<feature type="compositionally biased region" description="Basic and acidic residues" evidence="2">
    <location>
        <begin position="64"/>
        <end position="84"/>
    </location>
</feature>
<dbReference type="InterPro" id="IPR007955">
    <property type="entry name" value="Bystin"/>
</dbReference>
<evidence type="ECO:0000256" key="1">
    <source>
        <dbReference type="ARBA" id="ARBA00007114"/>
    </source>
</evidence>
<dbReference type="GO" id="GO:0005737">
    <property type="term" value="C:cytoplasm"/>
    <property type="evidence" value="ECO:0007669"/>
    <property type="project" value="TreeGrafter"/>
</dbReference>
<dbReference type="KEGG" id="mng:MNEG_15371"/>
<evidence type="ECO:0000313" key="4">
    <source>
        <dbReference type="Proteomes" id="UP000054498"/>
    </source>
</evidence>
<sequence>VVDAMAEHFTRFADDERAMPVVWHQTLLCFVQRYKSEVRAADRDALRRLCAAQQHYQVTPEVLRELDHSAPREQRRAERQRQEEAAAAAVGKHVQEDVRNLPPVPMLDD</sequence>
<evidence type="ECO:0008006" key="5">
    <source>
        <dbReference type="Google" id="ProtNLM"/>
    </source>
</evidence>
<keyword evidence="4" id="KW-1185">Reference proteome</keyword>
<dbReference type="Proteomes" id="UP000054498">
    <property type="component" value="Unassembled WGS sequence"/>
</dbReference>
<dbReference type="GO" id="GO:0030515">
    <property type="term" value="F:snoRNA binding"/>
    <property type="evidence" value="ECO:0007669"/>
    <property type="project" value="TreeGrafter"/>
</dbReference>
<evidence type="ECO:0000256" key="2">
    <source>
        <dbReference type="SAM" id="MobiDB-lite"/>
    </source>
</evidence>
<gene>
    <name evidence="3" type="ORF">MNEG_15371</name>
</gene>